<organism evidence="1 2">
    <name type="scientific">Streptosporangium roseum (strain ATCC 12428 / DSM 43021 / JCM 3005 / KCTC 9067 / NCIMB 10171 / NRRL 2505 / NI 9100)</name>
    <dbReference type="NCBI Taxonomy" id="479432"/>
    <lineage>
        <taxon>Bacteria</taxon>
        <taxon>Bacillati</taxon>
        <taxon>Actinomycetota</taxon>
        <taxon>Actinomycetes</taxon>
        <taxon>Streptosporangiales</taxon>
        <taxon>Streptosporangiaceae</taxon>
        <taxon>Streptosporangium</taxon>
    </lineage>
</organism>
<sequence length="94" mass="10104">MCHPYAMANWFRRGTPGSGRIRLLRAAIGRLRHRGVERVAGAPATGRVVEGLHRAATGLAEVTSEVSAYAGLLEEKTGELHARTRARRDPTGSG</sequence>
<evidence type="ECO:0000313" key="1">
    <source>
        <dbReference type="EMBL" id="ACZ84301.1"/>
    </source>
</evidence>
<dbReference type="Proteomes" id="UP000002029">
    <property type="component" value="Chromosome"/>
</dbReference>
<accession>D2BD60</accession>
<dbReference type="EMBL" id="CP001814">
    <property type="protein sequence ID" value="ACZ84301.1"/>
    <property type="molecule type" value="Genomic_DNA"/>
</dbReference>
<reference evidence="1 2" key="1">
    <citation type="journal article" date="2010" name="Stand. Genomic Sci.">
        <title>Complete genome sequence of Streptosporangium roseum type strain (NI 9100).</title>
        <authorList>
            <person name="Nolan M."/>
            <person name="Sikorski J."/>
            <person name="Jando M."/>
            <person name="Lucas S."/>
            <person name="Lapidus A."/>
            <person name="Glavina Del Rio T."/>
            <person name="Chen F."/>
            <person name="Tice H."/>
            <person name="Pitluck S."/>
            <person name="Cheng J.F."/>
            <person name="Chertkov O."/>
            <person name="Sims D."/>
            <person name="Meincke L."/>
            <person name="Brettin T."/>
            <person name="Han C."/>
            <person name="Detter J.C."/>
            <person name="Bruce D."/>
            <person name="Goodwin L."/>
            <person name="Land M."/>
            <person name="Hauser L."/>
            <person name="Chang Y.J."/>
            <person name="Jeffries C.D."/>
            <person name="Ivanova N."/>
            <person name="Mavromatis K."/>
            <person name="Mikhailova N."/>
            <person name="Chen A."/>
            <person name="Palaniappan K."/>
            <person name="Chain P."/>
            <person name="Rohde M."/>
            <person name="Goker M."/>
            <person name="Bristow J."/>
            <person name="Eisen J.A."/>
            <person name="Markowitz V."/>
            <person name="Hugenholtz P."/>
            <person name="Kyrpides N.C."/>
            <person name="Klenk H.P."/>
        </authorList>
    </citation>
    <scope>NUCLEOTIDE SEQUENCE [LARGE SCALE GENOMIC DNA]</scope>
    <source>
        <strain evidence="2">ATCC 12428 / DSM 43021 / JCM 3005 / NI 9100</strain>
    </source>
</reference>
<dbReference type="HOGENOM" id="CLU_2384958_0_0_11"/>
<evidence type="ECO:0000313" key="2">
    <source>
        <dbReference type="Proteomes" id="UP000002029"/>
    </source>
</evidence>
<name>D2BD60_STRRD</name>
<proteinExistence type="predicted"/>
<gene>
    <name evidence="1" type="ordered locus">Sros_1303</name>
</gene>
<protein>
    <submittedName>
        <fullName evidence="1">Uncharacterized protein</fullName>
    </submittedName>
</protein>
<keyword evidence="2" id="KW-1185">Reference proteome</keyword>
<dbReference type="AlphaFoldDB" id="D2BD60"/>
<dbReference type="KEGG" id="sro:Sros_1303"/>
<dbReference type="STRING" id="479432.Sros_1303"/>